<accession>A0A9Q2PAP4</accession>
<comment type="caution">
    <text evidence="3">The sequence shown here is derived from an EMBL/GenBank/DDBJ whole genome shotgun (WGS) entry which is preliminary data.</text>
</comment>
<name>A0A9Q2PAP4_RHOHA</name>
<protein>
    <recommendedName>
        <fullName evidence="2">DUF8175 domain-containing protein</fullName>
    </recommendedName>
</protein>
<dbReference type="AlphaFoldDB" id="A0A9Q2PAP4"/>
<feature type="domain" description="DUF8175" evidence="2">
    <location>
        <begin position="49"/>
        <end position="235"/>
    </location>
</feature>
<gene>
    <name evidence="3" type="ORF">GS441_26410</name>
</gene>
<dbReference type="InterPro" id="IPR058488">
    <property type="entry name" value="DUF8175"/>
</dbReference>
<proteinExistence type="predicted"/>
<sequence>MTRDNDSGNTSRPTNVGAFNDRSGTRSAGHAVWCPLVGHLRPSRRPTRQPSRRGTPAGAGRPSQFRQGDPVAAPDGMMWQQVGPFVLPFSTSAGPARIDGPIARGYTQTPQGAALAAWQASWRINIDPESLDAVFDNQIEPSTRGNKALWAPKQWLDWSQYPQQYRPDAFRVTGWSDDNSYAVIEYALRDMRTGTQTGWFTARFEVVWQDGDWKLRRPSTQLPPQNLTSLAGWTQW</sequence>
<dbReference type="Pfam" id="PF26526">
    <property type="entry name" value="DUF8175"/>
    <property type="match status" value="1"/>
</dbReference>
<feature type="compositionally biased region" description="Basic residues" evidence="1">
    <location>
        <begin position="41"/>
        <end position="51"/>
    </location>
</feature>
<dbReference type="EMBL" id="WUXR01000025">
    <property type="protein sequence ID" value="MBM4568810.1"/>
    <property type="molecule type" value="Genomic_DNA"/>
</dbReference>
<evidence type="ECO:0000313" key="4">
    <source>
        <dbReference type="Proteomes" id="UP000808906"/>
    </source>
</evidence>
<evidence type="ECO:0000259" key="2">
    <source>
        <dbReference type="Pfam" id="PF26526"/>
    </source>
</evidence>
<feature type="region of interest" description="Disordered" evidence="1">
    <location>
        <begin position="1"/>
        <end position="75"/>
    </location>
</feature>
<reference evidence="3" key="1">
    <citation type="submission" date="2019-11" db="EMBL/GenBank/DDBJ databases">
        <title>Spread of Macrolides and rifampicin resistant Rhodococcus equi in clinical isolates in the USA.</title>
        <authorList>
            <person name="Alvarez-Narvaez S."/>
            <person name="Huber L."/>
            <person name="Cohen N.D."/>
            <person name="Slovis N."/>
            <person name="Greiter M."/>
            <person name="Giguere S."/>
            <person name="Hart K."/>
        </authorList>
    </citation>
    <scope>NUCLEOTIDE SEQUENCE</scope>
    <source>
        <strain evidence="3">Lh_17</strain>
    </source>
</reference>
<evidence type="ECO:0000256" key="1">
    <source>
        <dbReference type="SAM" id="MobiDB-lite"/>
    </source>
</evidence>
<organism evidence="3 4">
    <name type="scientific">Rhodococcus hoagii</name>
    <name type="common">Corynebacterium equii</name>
    <dbReference type="NCBI Taxonomy" id="43767"/>
    <lineage>
        <taxon>Bacteria</taxon>
        <taxon>Bacillati</taxon>
        <taxon>Actinomycetota</taxon>
        <taxon>Actinomycetes</taxon>
        <taxon>Mycobacteriales</taxon>
        <taxon>Nocardiaceae</taxon>
        <taxon>Prescottella</taxon>
    </lineage>
</organism>
<dbReference type="Proteomes" id="UP000808906">
    <property type="component" value="Unassembled WGS sequence"/>
</dbReference>
<evidence type="ECO:0000313" key="3">
    <source>
        <dbReference type="EMBL" id="MBM4568810.1"/>
    </source>
</evidence>